<evidence type="ECO:0000313" key="4">
    <source>
        <dbReference type="Proteomes" id="UP000543224"/>
    </source>
</evidence>
<dbReference type="PANTHER" id="PTHR12526">
    <property type="entry name" value="GLYCOSYLTRANSFERASE"/>
    <property type="match status" value="1"/>
</dbReference>
<organism evidence="3 5">
    <name type="scientific">Candidatus Hakubella thermalkaliphila</name>
    <dbReference type="NCBI Taxonomy" id="2754717"/>
    <lineage>
        <taxon>Bacteria</taxon>
        <taxon>Bacillati</taxon>
        <taxon>Actinomycetota</taxon>
        <taxon>Actinomycetota incertae sedis</taxon>
        <taxon>Candidatus Hakubellales</taxon>
        <taxon>Candidatus Hakubellaceae</taxon>
        <taxon>Candidatus Hakubella</taxon>
    </lineage>
</organism>
<dbReference type="SUPFAM" id="SSF53756">
    <property type="entry name" value="UDP-Glycosyltransferase/glycogen phosphorylase"/>
    <property type="match status" value="1"/>
</dbReference>
<evidence type="ECO:0000313" key="5">
    <source>
        <dbReference type="Proteomes" id="UP000591948"/>
    </source>
</evidence>
<dbReference type="Pfam" id="PF00534">
    <property type="entry name" value="Glycos_transf_1"/>
    <property type="match status" value="1"/>
</dbReference>
<evidence type="ECO:0000259" key="1">
    <source>
        <dbReference type="Pfam" id="PF00534"/>
    </source>
</evidence>
<dbReference type="AlphaFoldDB" id="A0A6V8QC79"/>
<name>A0A6V8QC79_9ACTN</name>
<dbReference type="InterPro" id="IPR001296">
    <property type="entry name" value="Glyco_trans_1"/>
</dbReference>
<sequence length="765" mass="86255">MAERNKVLLISYDVIGPNMAGPGVRYFELARVLREHCLLTLAIPNSPQIKGEGFRIAQYSMEQESSLKELVEKSQVVVIQGHIVHFFPFLKSLRKPVVVDLYNPFLLESLEMYGDGSCGERMRINQGNLAILKDQLALGDFFICASEKQRDLWIGMLAAEGRINPLTRDQDKTFRRLIDVVTFGLPQEKPRYIRRVLKGVLSGIGEKDKVILWGGGIWNWLDPITPIKAVSELASIRKDVKLVFLGTKHPDPRLPEMERCRQAIQLSRELGLLDRQVFFLEWVSYQDRQNYLLESDLGISCHPEHLETRFSFRTRILDYIWAGLPVIATEGDAMEEVIRGNEIGKTVRPGDPLELAETINLLLEDNSLRARCRENEENLAEKYRWEVVAQPLVQFCQQPTLAADRKVIMDFLKEAEGEREERILPYLKGCGKVLLVGEELKGMAASLAREGAQVQCLDIEDILWDGPARRAPAPEGGIAPTPEGGIAPAPEGDVYDAVCVSARKSSGAGELHDLVGRAKRRLKEEGVLCLLLPGVPESLVGTEPAGKQEKVQPGRRWDRETFLGELVLRDQDFEILAREEIVAEGPLERTMVEGSGKGKLDNILDRISIIPLDISSFEKIRLLSRFDILRIRKSYNETMKAINNNLHLQLNHELNQINQQLRDRLLFLNYHLYENMHRELAAIRRSLASLSQELGRQKESEGESQGFRDREAMERRVASAIGSTELVDRFLSNLSPALLLVARKVTTPLTKVGGFSGNACGIPLR</sequence>
<accession>A0A6V8QC79</accession>
<protein>
    <recommendedName>
        <fullName evidence="1">Glycosyl transferase family 1 domain-containing protein</fullName>
    </recommendedName>
</protein>
<dbReference type="CDD" id="cd03801">
    <property type="entry name" value="GT4_PimA-like"/>
    <property type="match status" value="1"/>
</dbReference>
<comment type="caution">
    <text evidence="3">The sequence shown here is derived from an EMBL/GenBank/DDBJ whole genome shotgun (WGS) entry which is preliminary data.</text>
</comment>
<dbReference type="RefSeq" id="WP_176232934.1">
    <property type="nucleotide sequence ID" value="NZ_BLRY01000003.1"/>
</dbReference>
<feature type="domain" description="Glycosyl transferase family 1" evidence="1">
    <location>
        <begin position="206"/>
        <end position="377"/>
    </location>
</feature>
<dbReference type="GO" id="GO:0016757">
    <property type="term" value="F:glycosyltransferase activity"/>
    <property type="evidence" value="ECO:0007669"/>
    <property type="project" value="InterPro"/>
</dbReference>
<dbReference type="Proteomes" id="UP000543224">
    <property type="component" value="Unassembled WGS sequence"/>
</dbReference>
<dbReference type="PANTHER" id="PTHR12526:SF635">
    <property type="entry name" value="GLYCOSYL TRANSFERASE GROUP 1"/>
    <property type="match status" value="1"/>
</dbReference>
<keyword evidence="5" id="KW-1185">Reference proteome</keyword>
<dbReference type="EMBL" id="BLRY01000003">
    <property type="protein sequence ID" value="GFP26710.1"/>
    <property type="molecule type" value="Genomic_DNA"/>
</dbReference>
<reference evidence="4 5" key="1">
    <citation type="journal article" date="2020" name="Front. Microbiol.">
        <title>Single-cell genomics of novel Actinobacteria with the Wood-Ljungdahl pathway discovered in a serpentinizing system.</title>
        <authorList>
            <person name="Merino N."/>
            <person name="Kawai M."/>
            <person name="Boyd E.S."/>
            <person name="Colman D.R."/>
            <person name="McGlynn S.E."/>
            <person name="Nealson K.H."/>
            <person name="Kurokawa K."/>
            <person name="Hongoh Y."/>
        </authorList>
    </citation>
    <scope>NUCLEOTIDE SEQUENCE [LARGE SCALE GENOMIC DNA]</scope>
    <source>
        <strain evidence="2 4">S25</strain>
        <strain evidence="3 5">S33</strain>
    </source>
</reference>
<dbReference type="Gene3D" id="3.40.50.2000">
    <property type="entry name" value="Glycogen Phosphorylase B"/>
    <property type="match status" value="1"/>
</dbReference>
<gene>
    <name evidence="2" type="ORF">HKBW3S25_00345</name>
    <name evidence="3" type="ORF">HKBW3S33_00125</name>
</gene>
<evidence type="ECO:0000313" key="2">
    <source>
        <dbReference type="EMBL" id="GFP24907.1"/>
    </source>
</evidence>
<proteinExistence type="predicted"/>
<dbReference type="Proteomes" id="UP000591948">
    <property type="component" value="Unassembled WGS sequence"/>
</dbReference>
<evidence type="ECO:0000313" key="3">
    <source>
        <dbReference type="EMBL" id="GFP26710.1"/>
    </source>
</evidence>
<dbReference type="EMBL" id="BLRX01000023">
    <property type="protein sequence ID" value="GFP24907.1"/>
    <property type="molecule type" value="Genomic_DNA"/>
</dbReference>